<proteinExistence type="predicted"/>
<dbReference type="Gene3D" id="3.30.559.10">
    <property type="entry name" value="Chloramphenicol acetyltransferase-like domain"/>
    <property type="match status" value="5"/>
</dbReference>
<dbReference type="Gene3D" id="3.30.559.30">
    <property type="entry name" value="Nonribosomal peptide synthetase, condensation domain"/>
    <property type="match status" value="5"/>
</dbReference>
<feature type="domain" description="Carrier" evidence="5">
    <location>
        <begin position="4187"/>
        <end position="4263"/>
    </location>
</feature>
<evidence type="ECO:0000256" key="2">
    <source>
        <dbReference type="ARBA" id="ARBA00022553"/>
    </source>
</evidence>
<dbReference type="InterPro" id="IPR001242">
    <property type="entry name" value="Condensation_dom"/>
</dbReference>
<sequence length="4745" mass="514542">MTSSIPNPLPATTFPCLTSLADTATPSLRPSSSYREERTVRCNQLPQSVSQNDPQTLALRYADFILSLTGEDEIVFTLHQATSHPDCSPQTGEADEQWSPAEQTVYATRDQSQKCIIAAVDSPEEQIPTDFALVVGEASSEALKPFTAIISQDSLTVSFAGGLLPAAFEEALIGQLVRSLCPTATLETELPLSVLNHPPRTTPFRGEDGEVLHGSDTLHGEFAKRVKEHPDRPALDFLRTLDSDTQTGGHDIYTYADVDRLSSELAGHILQLTQSATLNCGHLIIPAFLSTSAELYICWLAVLKAECAVCPLPTDAPLQRLQGILEETSATIILGRGPAQDSISSLFTSSAEPPRQWVDVTAFVSDKRNNPSNAPSNATMGLPPVKGEDLAYVMYTSGSTGKPKGVQITHHAAACSISSHLQHAPRLIDGQPPRWFQFAAPTFDPSVMEIFTTLSLGGTLCACERPTSLTDPESAITALSATIMMATPSYAALLRPRRVPTLRHLWTMGETLGRKVIQNFAADSTTDSRDPSDVRHLLNAYGPTEAAVNCTLQAGFSARQRGSIIGAPLATCSMLVLDVTSRHPTPVPLGFGGELSIGGPQVSPGYLGRPEQTAAAFVESEGYGRLYRTGDRARVVVGLDGGLVLDFLGRITTDQVKLSGRRVDLGEIEAVVAEVPGVVECAAVAHQQRLGEKGSEQVVVCVVPREGWTSQTLLEECQEKAESELQAYLRPKRYFVTDVMPRSAAGKVDRKRISAMVSTPQCDGLTELVSSASVSQNPSTMWQGSDTGSEIVRALADISGISIDEITPGGSLPSIGIDSLRAVKFLQHLRALDINNLAISDVLSSETIADLVGLCTGSISSNSQSSQLSRQEAKSAEWTRFVQDYRTKHLRSCLDSLSLDESEIETILPTTSTQAGMLASLLRSRQSVSSGDTAPASYINHSIYEINPDLDVDSVVEAWKKGLSRNELLRTVFVQVDEEVSPFAQCVLSKSSKYALIEVQHSTGDDFEDMAQKAIKDAERSITLERPGFKLTLISTAEKTAIALSLAHSIFDGGSLQLMVQDIEREFHGQEPLPRTSISESTARHFISDRDASAAHWRKELQGNSSEPFPCLLSHKPGEDKDLPAHAIILSDLRIDHLRNKARELSSSPLAVLHASWALILFAYTGFTSDVTFGSVISDRLDDETAQCLAPTFVTVPMRVSLPLVNASSPATVAEVTQRLTRANIDSLSHLHTPLSSVLGADGSLPYDTLFAFQDFPSDNAAEGGMYTKVTYPPMKNDFAVMVEVWPTETGNIELKATYDGKFLDASAAEFMVRQLDAAINFIFDSPGVSFLEGKTRLPVELSSGTPAVWSEMEDEEMLLHRPFERRVAEKPDDLALLFHWNLEDASTVLQMTYQELDRAAEDLAQVLLSKLGVLEDKIVPLCMEKCPELYIAVLGVLKAGGAWCPVDPYSPPARQHDIIKRAEASVVLVARAMSTIGSDAIPEGIETIDITSCWTKAHQKDTAGSSRAPPPPNHKPHNIAYLIFTSGTTGPPKGVPITHAAAAASLKSTSEALLCRATTPDMAAQLPLRYVQFAHFTFDVFVQDLFYTWRCGGALVCATREVTVGSFARLARLSRATHAHLTPSFAATVAPADMGPALRVLAIMGERLPQAVADRWAAAPGVVAYNTYGPAEAAITATVRQFRGPGSGTDVRGSNIGWPLPSVGVYVVEGGRPVMTNAVGELVLAGVQLAKGYWAAPEISAAKMVYNEALGLDVYHTGDMCRQLADGSFDFVGRNDDLVKIAGQRVELSEIAHAVRDSHPLIGQIEVLYPKRPESDDNVLVCFVAAKVLIDDSNSAASVVQDERAAGIATAVRARAESLLPKHMVPTVTLVLTQIPRTPSAKVDRRELVRLLSTVDMQQWDDAYKGGQTTAVSQEESQWAQRNSMLVDAVAEVARVPRGDIKPSTGLAVLGIDSIKAIRLTTKLRSAGHRVSVLDMFKCRNLGEVSALITGADTRINSMPEETKPGSSEDWAASLLNFQQRWYGPACLYLQKTRFKVAPTSTTQEGMLTESMRWPLSYWGVHCYELSPEIEVEKLRSAWSSVVSKTEALRSAFVPAAVLPDAPTDGKITSTFIQVTYDKTDLAWSEKSVQGGELAEVIRSNLASIANQHHADGYSRPPWHIMVVNQDQKRCMVLNFHHSLYDGESLGFLERDVESAYDGLMTGTSRCQLSEAMTRATMGTDDEESASFWKQELQGFDSSEGGRLMASKKPNTSGSIVHRTLEFQLNSSSEDLARISAKVDGLSKTTLLRVAFGLMLSEIMESPDVLFAEIKSDRVLDPRLEDAVAPLVSVIPVPFKSTGSPRRLIKSQHRLAIEGMRNRFVRTSVIRNLTGKSASEPLYPAVFVFHPNSNTDDSAGKKLWSKMDDLVDIAVEHPLALNAFEKGDGTTVLAFSVDESIMSAAQQNVFLRQIDALVSALISHPDEEDVNNLTELFPRGLQSISTPYASEGCPANHMPTLWIERYAREHPEWKAVEVASAISENGAESISWTYSQLEKRSNQIASFILSHGISSQMIGMCLENTLISFAVLAGIMKSGNVYVPIEKDLPQERKMFLLHDSDAPMLLTSGTLFDRTSNHKVKHIIDVEDPTLLHKLDAQPTTPPTNEIDLDGNAYLLYTSGSTGKPKGVLVGRRNLSSFLEGQSRLICGEVPSTPGLAGRGKYLCLASRAFDVHLGETFLAWRHGLCAVTAPRTMLLDDLELALRELHVTHASFVPSLLDQTGLQPADVPELRFLGVGGEKMTPRTQAIWAAPRPGPGSGSGEDVAGHQHHQVSLINAYGPTEATVGCCSGRLYRDSDTQNIGSPLGDCAAHVLVPGSLAHVKRGMPGELCFTGSFVANGYHNRPDARGFVDDFHGEKMYRTGDIVALMPDDTIYFLGRKDDQVKVRGQRLELGEVSEAVRAAAAEAAVSESVRWEHEKVDVQTLLLKHPDFIRQQLVSFVAAAGASKRVKNGDPPLFLEQEFTPCNDALRLVVQRTHPAYMVPDLVIPVSYMPLTQTSAKADTKLLKSLFFSIPAVQLFGGHHGQADSPGADTSSVRELTQQEHAIVEIAQSFASTTPNGLVVRPGTTIFQLGIDSLGAISVYARMKKLGYECSVAAILSGATVEQLAALPTKRHRPSKSEGSSSSSPVLSGTNTPLTDLGESAFLDSSALCGVDATTVATVRPCLPLQEVLIAQSMDGEDEDEVLYVNHITFDLPDDVDVARLVNAWDRVISANEILRTCFRHSDKGVMQMVLRPEALPLSWSQLRSGEVKTLQETLSREIIKSIESHPPLRLTWVSSENALLVSLHHAIYDGESLPMILDDVKAIYLRGTAPSRPPIGPLVDFISHERVKTAENTKSYWTDLLSGWTPAELVTDPTSTATAETRPPTAVNSRTFSRPLSALEQDCARHSLTLPALLQGIFGVCLAQLSPRSHGVATFGAVLSGRTVPVDGVGRMMAPCLATLPQRVNLRGSGTVAEAVAASQRAGFEVLGCLHTATRDVQAWVGADRPLFDAIFSFGRKTKGDSGEEGGGFWRERESRMVLDYALAVEAEADAELGKLVVRAGFTSAFGSSLQADLLLEKMEVLAEAVLRGDKTPVGEYEEPSSPANTSGDGALNDEDWTPVENNIKEIVAAFCKITASGIAKSTSFIHMGIDSVTAIPFARILRERGIKTTASQVIRARCIGTLARQVEEKRAVTGKTEATAEPKKFQGLKVNIDCKPWSEGDEIETVYPCTPLQTGMLSLTLAVDPRLYSHHHAIVLSDKLDIDRLKEAWVIVAGNNDILRTSFHWLSTAELSWVAAVHKQPLIRWDVVQTHNISEALDNIDSQSKYFAHSDFELPPIKTTLVQDGSQTVLVMSMHHVTYDGISVPFLFEDLRRAYLAQPNIERPPFSQAAMSIATGSKSASDFWSRQMQGYQGIEIPLNYTERTVTILTAKTLSIPLDSSNFQLVVPDVALLAFAKALSCLVGTRDVVFGQVVSGRNIPVDGADVILGPMFNTIPFRLRLSQAGASNSDVMEQIRRLSEEAIDFQHASLAEVQKAWRQQAGGVAAANLFDSLFVFQKTPKTANQVVDDPLWTPYEGEAGAQAPAEYAMNFEVEQAESGIFVWAYSKLSSECLASFLDDFKAAFEDIVSQPEGPVLGTPQPLSQIPLELSQPASSISTNKTFDHSATEQYGSTLIQALAKFGNVSPELLTLDSSIFSLGLDSISAITVVSACRRKGVKLSVVDIIQGITIGRICELAHAKATRAETKHSSSESVPTPPLLDDNTKVVALSKLGVDDTDVEDILPVLSGQEYHLAAWLSSGRTMYEASWVFRSDEPIDESRLRDAWARLRSQHAILRSSFVAFSPERAVQVIWTPTAACNDKLNFSVSEAGPQGLEAGTKSTARDIARSPSDLYTPPARLHLVRGGVEGDAVLVTIQHAAYDAWTMVRFIKQLEALYLGKQTHSPAAVPLADFIRTTISDKNTNDLAFWHQHLHGAEPTTMPATHPPHAPDNSKKQTFALVRGSKVDAKSLEAAARRHGATPQSVLVLAFARHLGRATGTAQPTFGMFHLGRSGASGGTGEELYAPTVNVLPFSGPASGGDVAGLLARTQGAMAARVPREQSRLREVVASTGVRFNTGLNILWNDALMVAKDEGAAAPLLRPFDIGVPTDYSSPAAIEGRTAADELDTAWLPAESLFVDVGPNRDTGHVDFGVRCDAVIFDEEQVRRFAEGFEDEISDVVSKLG</sequence>
<dbReference type="InterPro" id="IPR023213">
    <property type="entry name" value="CAT-like_dom_sf"/>
</dbReference>
<reference evidence="6 7" key="1">
    <citation type="journal article" date="2024" name="IMA Fungus">
        <title>IMA Genome - F19 : A genome assembly and annotation guide to empower mycologists, including annotated draft genome sequences of Ceratocystis pirilliformis, Diaporthe australafricana, Fusarium ophioides, Paecilomyces lecythidis, and Sporothrix stenoceras.</title>
        <authorList>
            <person name="Aylward J."/>
            <person name="Wilson A.M."/>
            <person name="Visagie C.M."/>
            <person name="Spraker J."/>
            <person name="Barnes I."/>
            <person name="Buitendag C."/>
            <person name="Ceriani C."/>
            <person name="Del Mar Angel L."/>
            <person name="du Plessis D."/>
            <person name="Fuchs T."/>
            <person name="Gasser K."/>
            <person name="Kramer D."/>
            <person name="Li W."/>
            <person name="Munsamy K."/>
            <person name="Piso A."/>
            <person name="Price J.L."/>
            <person name="Sonnekus B."/>
            <person name="Thomas C."/>
            <person name="van der Nest A."/>
            <person name="van Dijk A."/>
            <person name="van Heerden A."/>
            <person name="van Vuuren N."/>
            <person name="Yilmaz N."/>
            <person name="Duong T.A."/>
            <person name="van der Merwe N.A."/>
            <person name="Wingfield M.J."/>
            <person name="Wingfield B.D."/>
        </authorList>
    </citation>
    <scope>NUCLEOTIDE SEQUENCE [LARGE SCALE GENOMIC DNA]</scope>
    <source>
        <strain evidence="6 7">CMW 18300</strain>
    </source>
</reference>
<keyword evidence="7" id="KW-1185">Reference proteome</keyword>
<dbReference type="SUPFAM" id="SSF52777">
    <property type="entry name" value="CoA-dependent acyltransferases"/>
    <property type="match status" value="10"/>
</dbReference>
<dbReference type="PROSITE" id="PS00455">
    <property type="entry name" value="AMP_BINDING"/>
    <property type="match status" value="3"/>
</dbReference>
<evidence type="ECO:0000313" key="6">
    <source>
        <dbReference type="EMBL" id="KAL1864615.1"/>
    </source>
</evidence>
<evidence type="ECO:0000256" key="4">
    <source>
        <dbReference type="SAM" id="MobiDB-lite"/>
    </source>
</evidence>
<keyword evidence="3" id="KW-0436">Ligase</keyword>
<accession>A0ABR3WME2</accession>
<dbReference type="PROSITE" id="PS50075">
    <property type="entry name" value="CARRIER"/>
    <property type="match status" value="4"/>
</dbReference>
<dbReference type="SUPFAM" id="SSF47336">
    <property type="entry name" value="ACP-like"/>
    <property type="match status" value="5"/>
</dbReference>
<dbReference type="InterPro" id="IPR009081">
    <property type="entry name" value="PP-bd_ACP"/>
</dbReference>
<dbReference type="Pfam" id="PF00550">
    <property type="entry name" value="PP-binding"/>
    <property type="match status" value="4"/>
</dbReference>
<dbReference type="InterPro" id="IPR010071">
    <property type="entry name" value="AA_adenyl_dom"/>
</dbReference>
<evidence type="ECO:0000313" key="7">
    <source>
        <dbReference type="Proteomes" id="UP001583177"/>
    </source>
</evidence>
<evidence type="ECO:0000256" key="1">
    <source>
        <dbReference type="ARBA" id="ARBA00022450"/>
    </source>
</evidence>
<organism evidence="6 7">
    <name type="scientific">Diaporthe australafricana</name>
    <dbReference type="NCBI Taxonomy" id="127596"/>
    <lineage>
        <taxon>Eukaryota</taxon>
        <taxon>Fungi</taxon>
        <taxon>Dikarya</taxon>
        <taxon>Ascomycota</taxon>
        <taxon>Pezizomycotina</taxon>
        <taxon>Sordariomycetes</taxon>
        <taxon>Sordariomycetidae</taxon>
        <taxon>Diaporthales</taxon>
        <taxon>Diaporthaceae</taxon>
        <taxon>Diaporthe</taxon>
    </lineage>
</organism>
<dbReference type="InterPro" id="IPR036736">
    <property type="entry name" value="ACP-like_sf"/>
</dbReference>
<dbReference type="SMART" id="SM00823">
    <property type="entry name" value="PKS_PP"/>
    <property type="match status" value="3"/>
</dbReference>
<dbReference type="NCBIfam" id="NF003417">
    <property type="entry name" value="PRK04813.1"/>
    <property type="match status" value="3"/>
</dbReference>
<dbReference type="Gene3D" id="3.40.50.12780">
    <property type="entry name" value="N-terminal domain of ligase-like"/>
    <property type="match status" value="3"/>
</dbReference>
<evidence type="ECO:0000256" key="3">
    <source>
        <dbReference type="ARBA" id="ARBA00022598"/>
    </source>
</evidence>
<dbReference type="InterPro" id="IPR042099">
    <property type="entry name" value="ANL_N_sf"/>
</dbReference>
<comment type="caution">
    <text evidence="6">The sequence shown here is derived from an EMBL/GenBank/DDBJ whole genome shotgun (WGS) entry which is preliminary data.</text>
</comment>
<feature type="region of interest" description="Disordered" evidence="4">
    <location>
        <begin position="3614"/>
        <end position="3634"/>
    </location>
</feature>
<dbReference type="NCBIfam" id="TIGR01733">
    <property type="entry name" value="AA-adenyl-dom"/>
    <property type="match status" value="1"/>
</dbReference>
<keyword evidence="1" id="KW-0596">Phosphopantetheine</keyword>
<keyword evidence="2" id="KW-0597">Phosphoprotein</keyword>
<dbReference type="Pfam" id="PF00668">
    <property type="entry name" value="Condensation"/>
    <property type="match status" value="5"/>
</dbReference>
<dbReference type="Pfam" id="PF13193">
    <property type="entry name" value="AMP-binding_C"/>
    <property type="match status" value="1"/>
</dbReference>
<protein>
    <submittedName>
        <fullName evidence="6">NRPS protein</fullName>
    </submittedName>
</protein>
<dbReference type="CDD" id="cd05918">
    <property type="entry name" value="A_NRPS_SidN3_like"/>
    <property type="match status" value="1"/>
</dbReference>
<dbReference type="InterPro" id="IPR025110">
    <property type="entry name" value="AMP-bd_C"/>
</dbReference>
<feature type="domain" description="Carrier" evidence="5">
    <location>
        <begin position="3640"/>
        <end position="3713"/>
    </location>
</feature>
<feature type="compositionally biased region" description="Low complexity" evidence="4">
    <location>
        <begin position="3158"/>
        <end position="3169"/>
    </location>
</feature>
<dbReference type="InterPro" id="IPR000873">
    <property type="entry name" value="AMP-dep_synth/lig_dom"/>
</dbReference>
<feature type="domain" description="Carrier" evidence="5">
    <location>
        <begin position="1918"/>
        <end position="1994"/>
    </location>
</feature>
<evidence type="ECO:0000259" key="5">
    <source>
        <dbReference type="PROSITE" id="PS50075"/>
    </source>
</evidence>
<dbReference type="CDD" id="cd19542">
    <property type="entry name" value="CT_NRPS-like"/>
    <property type="match status" value="2"/>
</dbReference>
<dbReference type="Pfam" id="PF00501">
    <property type="entry name" value="AMP-binding"/>
    <property type="match status" value="3"/>
</dbReference>
<feature type="region of interest" description="Disordered" evidence="4">
    <location>
        <begin position="3148"/>
        <end position="3171"/>
    </location>
</feature>
<dbReference type="Proteomes" id="UP001583177">
    <property type="component" value="Unassembled WGS sequence"/>
</dbReference>
<feature type="domain" description="Carrier" evidence="5">
    <location>
        <begin position="3075"/>
        <end position="3153"/>
    </location>
</feature>
<dbReference type="InterPro" id="IPR020845">
    <property type="entry name" value="AMP-binding_CS"/>
</dbReference>
<dbReference type="InterPro" id="IPR045851">
    <property type="entry name" value="AMP-bd_C_sf"/>
</dbReference>
<name>A0ABR3WME2_9PEZI</name>
<dbReference type="InterPro" id="IPR020806">
    <property type="entry name" value="PKS_PP-bd"/>
</dbReference>
<dbReference type="PANTHER" id="PTHR45527">
    <property type="entry name" value="NONRIBOSOMAL PEPTIDE SYNTHETASE"/>
    <property type="match status" value="1"/>
</dbReference>
<dbReference type="EMBL" id="JAWRVE010000067">
    <property type="protein sequence ID" value="KAL1864615.1"/>
    <property type="molecule type" value="Genomic_DNA"/>
</dbReference>
<gene>
    <name evidence="6" type="primary">NRPS2</name>
    <name evidence="6" type="ORF">Daus18300_007632</name>
</gene>
<dbReference type="SUPFAM" id="SSF56801">
    <property type="entry name" value="Acetyl-CoA synthetase-like"/>
    <property type="match status" value="3"/>
</dbReference>
<dbReference type="Gene3D" id="1.10.1200.10">
    <property type="entry name" value="ACP-like"/>
    <property type="match status" value="4"/>
</dbReference>
<dbReference type="Gene3D" id="3.30.300.30">
    <property type="match status" value="3"/>
</dbReference>
<dbReference type="PANTHER" id="PTHR45527:SF2">
    <property type="entry name" value="FERRICROCIN SYNTHETASE (NONRIBOSOMAL PEPTIDE SIDEROPHORE SYNTHASE ) (EUROFUNG)"/>
    <property type="match status" value="1"/>
</dbReference>